<evidence type="ECO:0000313" key="8">
    <source>
        <dbReference type="Proteomes" id="UP000069205"/>
    </source>
</evidence>
<dbReference type="Gene3D" id="3.40.50.150">
    <property type="entry name" value="Vaccinia Virus protein VP39"/>
    <property type="match status" value="1"/>
</dbReference>
<dbReference type="EC" id="2.1.1.-" evidence="6"/>
<protein>
    <recommendedName>
        <fullName evidence="6">Ribosomal RNA small subunit methyltransferase G</fullName>
        <ecNumber evidence="6">2.1.1.-</ecNumber>
    </recommendedName>
    <alternativeName>
        <fullName evidence="6">16S rRNA 7-methylguanosine methyltransferase</fullName>
        <shortName evidence="6">16S rRNA m7G methyltransferase</shortName>
    </alternativeName>
</protein>
<organism evidence="7 8">
    <name type="scientific">Nitrospira moscoviensis</name>
    <dbReference type="NCBI Taxonomy" id="42253"/>
    <lineage>
        <taxon>Bacteria</taxon>
        <taxon>Pseudomonadati</taxon>
        <taxon>Nitrospirota</taxon>
        <taxon>Nitrospiria</taxon>
        <taxon>Nitrospirales</taxon>
        <taxon>Nitrospiraceae</taxon>
        <taxon>Nitrospira</taxon>
    </lineage>
</organism>
<keyword evidence="1 6" id="KW-0963">Cytoplasm</keyword>
<dbReference type="Pfam" id="PF02527">
    <property type="entry name" value="GidB"/>
    <property type="match status" value="1"/>
</dbReference>
<dbReference type="GO" id="GO:0070043">
    <property type="term" value="F:rRNA (guanine-N7-)-methyltransferase activity"/>
    <property type="evidence" value="ECO:0007669"/>
    <property type="project" value="UniProtKB-UniRule"/>
</dbReference>
<feature type="binding site" evidence="6">
    <location>
        <begin position="133"/>
        <end position="134"/>
    </location>
    <ligand>
        <name>S-adenosyl-L-methionine</name>
        <dbReference type="ChEBI" id="CHEBI:59789"/>
    </ligand>
</feature>
<evidence type="ECO:0000256" key="3">
    <source>
        <dbReference type="ARBA" id="ARBA00022603"/>
    </source>
</evidence>
<comment type="similarity">
    <text evidence="6">Belongs to the methyltransferase superfamily. RNA methyltransferase RsmG family.</text>
</comment>
<dbReference type="InterPro" id="IPR003682">
    <property type="entry name" value="rRNA_ssu_MeTfrase_G"/>
</dbReference>
<dbReference type="SUPFAM" id="SSF53335">
    <property type="entry name" value="S-adenosyl-L-methionine-dependent methyltransferases"/>
    <property type="match status" value="1"/>
</dbReference>
<dbReference type="KEGG" id="nmv:NITMOv2_0289"/>
<feature type="binding site" evidence="6">
    <location>
        <position position="82"/>
    </location>
    <ligand>
        <name>S-adenosyl-L-methionine</name>
        <dbReference type="ChEBI" id="CHEBI:59789"/>
    </ligand>
</feature>
<dbReference type="AlphaFoldDB" id="A0A0K2G6Z8"/>
<keyword evidence="5 6" id="KW-0949">S-adenosyl-L-methionine</keyword>
<dbReference type="OrthoDB" id="9808773at2"/>
<dbReference type="PANTHER" id="PTHR31760:SF0">
    <property type="entry name" value="S-ADENOSYL-L-METHIONINE-DEPENDENT METHYLTRANSFERASES SUPERFAMILY PROTEIN"/>
    <property type="match status" value="1"/>
</dbReference>
<dbReference type="EMBL" id="CP011801">
    <property type="protein sequence ID" value="ALA56728.1"/>
    <property type="molecule type" value="Genomic_DNA"/>
</dbReference>
<dbReference type="HAMAP" id="MF_00074">
    <property type="entry name" value="16SrRNA_methyltr_G"/>
    <property type="match status" value="1"/>
</dbReference>
<feature type="binding site" evidence="6">
    <location>
        <position position="87"/>
    </location>
    <ligand>
        <name>S-adenosyl-L-methionine</name>
        <dbReference type="ChEBI" id="CHEBI:59789"/>
    </ligand>
</feature>
<evidence type="ECO:0000256" key="6">
    <source>
        <dbReference type="HAMAP-Rule" id="MF_00074"/>
    </source>
</evidence>
<sequence length="213" mass="23629">MERGHLAEFLRSSTRDLFGIPLADQQLEQLMIYLDQLKAWNASTNLTSITVDEDIVVKHFIDSLAALSADVISQGVKVLDVGSGAGFPGIPMKIVRPDLFVTLLEPAHKKASFLHFVVGVLRLPGVSIVAETLERFITERGGQFDYVVTRALRYDIVLRFARSLLKQGGKILLYTSRPIAAEGRHDWSLVKEFQFDLPRQGGKRVVSVLQAAA</sequence>
<dbReference type="GO" id="GO:0005829">
    <property type="term" value="C:cytosol"/>
    <property type="evidence" value="ECO:0007669"/>
    <property type="project" value="TreeGrafter"/>
</dbReference>
<keyword evidence="2 6" id="KW-0698">rRNA processing</keyword>
<keyword evidence="3 6" id="KW-0489">Methyltransferase</keyword>
<reference evidence="7 8" key="1">
    <citation type="journal article" date="2015" name="Proc. Natl. Acad. Sci. U.S.A.">
        <title>Expanded metabolic versatility of ubiquitous nitrite-oxidizing bacteria from the genus Nitrospira.</title>
        <authorList>
            <person name="Koch H."/>
            <person name="Lucker S."/>
            <person name="Albertsen M."/>
            <person name="Kitzinger K."/>
            <person name="Herbold C."/>
            <person name="Spieck E."/>
            <person name="Nielsen P.H."/>
            <person name="Wagner M."/>
            <person name="Daims H."/>
        </authorList>
    </citation>
    <scope>NUCLEOTIDE SEQUENCE [LARGE SCALE GENOMIC DNA]</scope>
    <source>
        <strain evidence="7 8">NSP M-1</strain>
    </source>
</reference>
<evidence type="ECO:0000313" key="7">
    <source>
        <dbReference type="EMBL" id="ALA56728.1"/>
    </source>
</evidence>
<keyword evidence="4 6" id="KW-0808">Transferase</keyword>
<dbReference type="PANTHER" id="PTHR31760">
    <property type="entry name" value="S-ADENOSYL-L-METHIONINE-DEPENDENT METHYLTRANSFERASES SUPERFAMILY PROTEIN"/>
    <property type="match status" value="1"/>
</dbReference>
<dbReference type="InterPro" id="IPR029063">
    <property type="entry name" value="SAM-dependent_MTases_sf"/>
</dbReference>
<dbReference type="CDD" id="cd02440">
    <property type="entry name" value="AdoMet_MTases"/>
    <property type="match status" value="1"/>
</dbReference>
<dbReference type="RefSeq" id="WP_053378171.1">
    <property type="nucleotide sequence ID" value="NZ_CP011801.1"/>
</dbReference>
<comment type="caution">
    <text evidence="6">Lacks conserved residue(s) required for the propagation of feature annotation.</text>
</comment>
<dbReference type="STRING" id="42253.NITMOv2_0289"/>
<evidence type="ECO:0000256" key="2">
    <source>
        <dbReference type="ARBA" id="ARBA00022552"/>
    </source>
</evidence>
<name>A0A0K2G6Z8_NITMO</name>
<proteinExistence type="inferred from homology"/>
<feature type="binding site" evidence="6">
    <location>
        <position position="150"/>
    </location>
    <ligand>
        <name>S-adenosyl-L-methionine</name>
        <dbReference type="ChEBI" id="CHEBI:59789"/>
    </ligand>
</feature>
<evidence type="ECO:0000256" key="5">
    <source>
        <dbReference type="ARBA" id="ARBA00022691"/>
    </source>
</evidence>
<dbReference type="NCBIfam" id="TIGR00138">
    <property type="entry name" value="rsmG_gidB"/>
    <property type="match status" value="1"/>
</dbReference>
<dbReference type="PATRIC" id="fig|42253.5.peg.279"/>
<evidence type="ECO:0000256" key="4">
    <source>
        <dbReference type="ARBA" id="ARBA00022679"/>
    </source>
</evidence>
<keyword evidence="8" id="KW-1185">Reference proteome</keyword>
<accession>A0A0K2G6Z8</accession>
<dbReference type="Proteomes" id="UP000069205">
    <property type="component" value="Chromosome"/>
</dbReference>
<comment type="function">
    <text evidence="6">Specifically methylates the N7 position of a guanine in 16S rRNA.</text>
</comment>
<comment type="subcellular location">
    <subcellularLocation>
        <location evidence="6">Cytoplasm</location>
    </subcellularLocation>
</comment>
<gene>
    <name evidence="6" type="primary">rsmG</name>
    <name evidence="7" type="ORF">NITMOv2_0289</name>
</gene>
<evidence type="ECO:0000256" key="1">
    <source>
        <dbReference type="ARBA" id="ARBA00022490"/>
    </source>
</evidence>